<dbReference type="AlphaFoldDB" id="A0A835I0Z3"/>
<name>A0A835I0Z3_9MAGN</name>
<dbReference type="OrthoDB" id="306690at2759"/>
<dbReference type="GO" id="GO:1990247">
    <property type="term" value="F:N6-methyladenosine-containing RNA reader activity"/>
    <property type="evidence" value="ECO:0007669"/>
    <property type="project" value="UniProtKB-UniRule"/>
</dbReference>
<evidence type="ECO:0000313" key="5">
    <source>
        <dbReference type="Proteomes" id="UP000631114"/>
    </source>
</evidence>
<evidence type="ECO:0000256" key="1">
    <source>
        <dbReference type="RuleBase" id="RU369095"/>
    </source>
</evidence>
<dbReference type="PANTHER" id="PTHR12357:SF95">
    <property type="entry name" value="YTH DOMAIN-CONTAINING FAMILY PROTEIN"/>
    <property type="match status" value="1"/>
</dbReference>
<dbReference type="GO" id="GO:0005737">
    <property type="term" value="C:cytoplasm"/>
    <property type="evidence" value="ECO:0007669"/>
    <property type="project" value="TreeGrafter"/>
</dbReference>
<protein>
    <recommendedName>
        <fullName evidence="1">YTH domain-containing family protein</fullName>
    </recommendedName>
</protein>
<keyword evidence="5" id="KW-1185">Reference proteome</keyword>
<dbReference type="Proteomes" id="UP000631114">
    <property type="component" value="Unassembled WGS sequence"/>
</dbReference>
<proteinExistence type="inferred from homology"/>
<dbReference type="GO" id="GO:0061157">
    <property type="term" value="P:mRNA destabilization"/>
    <property type="evidence" value="ECO:0007669"/>
    <property type="project" value="TreeGrafter"/>
</dbReference>
<feature type="compositionally biased region" description="Polar residues" evidence="2">
    <location>
        <begin position="157"/>
        <end position="174"/>
    </location>
</feature>
<feature type="domain" description="YTH" evidence="3">
    <location>
        <begin position="289"/>
        <end position="430"/>
    </location>
</feature>
<dbReference type="PANTHER" id="PTHR12357">
    <property type="entry name" value="YTH YT521-B HOMOLOGY DOMAIN-CONTAINING"/>
    <property type="match status" value="1"/>
</dbReference>
<dbReference type="InterPro" id="IPR007275">
    <property type="entry name" value="YTH_domain"/>
</dbReference>
<sequence length="524" mass="58871">MADEKKLEEFKQRLEIGLHPASSANLTRTNKAIEKECSLSDATSSIYSSTNTTGIKIDFDQVPVAKPATLLLLLKIPFRHPSFRPVALLSYRCSSTSVDVTNATTVLAGSRPNASVSGPSSWFNSRYSNSLKTSATVDAKVSRVPLSSKSVISTHPSNLSNFSHQTQRYNSSDKVPQVGSDIRSAVINRDSYSARNFSLVSNQVQGLFPNGASSYQTNIGSWGGYDGYNLGEKFNRSSSFEAQKEATRGPRSRRVHNLMNLSDEKEQFGPRVRRDGYNLPDFQISYDNAKFFVIKSYSEDDIHKSIKYDVWSSTPTGNKKLNAAFNDAQTRHSETGTGCPIFLFFSVNGSGQFLGLAEMNGPVDFEKNMDFWQQDKWSGFFHLKWHIIKDIPNNRLRHIILENNDNKPVTYTRDTQEVGLKQGLEMLSIFKTYPAMTSMLDDYKFYEDQQKSLQARKGSKEEPSNYDNHKTEFLERDFEAGLRKAEEAPMTVRKVSEYTSLATLARNLSLNPKSTIAGNNSRKV</sequence>
<dbReference type="Gene3D" id="3.10.590.10">
    <property type="entry name" value="ph1033 like domains"/>
    <property type="match status" value="1"/>
</dbReference>
<dbReference type="CDD" id="cd21134">
    <property type="entry name" value="YTH"/>
    <property type="match status" value="1"/>
</dbReference>
<evidence type="ECO:0000256" key="2">
    <source>
        <dbReference type="SAM" id="MobiDB-lite"/>
    </source>
</evidence>
<keyword evidence="1" id="KW-0694">RNA-binding</keyword>
<comment type="caution">
    <text evidence="4">The sequence shown here is derived from an EMBL/GenBank/DDBJ whole genome shotgun (WGS) entry which is preliminary data.</text>
</comment>
<dbReference type="GO" id="GO:0003729">
    <property type="term" value="F:mRNA binding"/>
    <property type="evidence" value="ECO:0007669"/>
    <property type="project" value="UniProtKB-UniRule"/>
</dbReference>
<dbReference type="PROSITE" id="PS50882">
    <property type="entry name" value="YTH"/>
    <property type="match status" value="1"/>
</dbReference>
<feature type="region of interest" description="Disordered" evidence="2">
    <location>
        <begin position="157"/>
        <end position="176"/>
    </location>
</feature>
<evidence type="ECO:0000313" key="4">
    <source>
        <dbReference type="EMBL" id="KAF9608539.1"/>
    </source>
</evidence>
<dbReference type="Pfam" id="PF04146">
    <property type="entry name" value="YTH"/>
    <property type="match status" value="1"/>
</dbReference>
<dbReference type="EMBL" id="JADFTS010000004">
    <property type="protein sequence ID" value="KAF9608539.1"/>
    <property type="molecule type" value="Genomic_DNA"/>
</dbReference>
<accession>A0A835I0Z3</accession>
<comment type="similarity">
    <text evidence="1">Belongs to the YTHDF family.</text>
</comment>
<comment type="function">
    <text evidence="1">Specifically recognizes and binds N6-methyladenosine (m6A)-containing RNAs, and regulates mRNA stability. M6A is a modification present at internal sites of mRNAs and some non-coding RNAs and plays a role in mRNA stability and processing.</text>
</comment>
<evidence type="ECO:0000259" key="3">
    <source>
        <dbReference type="PROSITE" id="PS50882"/>
    </source>
</evidence>
<gene>
    <name evidence="4" type="ORF">IFM89_009905</name>
</gene>
<dbReference type="InterPro" id="IPR045168">
    <property type="entry name" value="YTH_prot"/>
</dbReference>
<organism evidence="4 5">
    <name type="scientific">Coptis chinensis</name>
    <dbReference type="NCBI Taxonomy" id="261450"/>
    <lineage>
        <taxon>Eukaryota</taxon>
        <taxon>Viridiplantae</taxon>
        <taxon>Streptophyta</taxon>
        <taxon>Embryophyta</taxon>
        <taxon>Tracheophyta</taxon>
        <taxon>Spermatophyta</taxon>
        <taxon>Magnoliopsida</taxon>
        <taxon>Ranunculales</taxon>
        <taxon>Ranunculaceae</taxon>
        <taxon>Coptidoideae</taxon>
        <taxon>Coptis</taxon>
    </lineage>
</organism>
<reference evidence="4 5" key="1">
    <citation type="submission" date="2020-10" db="EMBL/GenBank/DDBJ databases">
        <title>The Coptis chinensis genome and diversification of protoberbering-type alkaloids.</title>
        <authorList>
            <person name="Wang B."/>
            <person name="Shu S."/>
            <person name="Song C."/>
            <person name="Liu Y."/>
        </authorList>
    </citation>
    <scope>NUCLEOTIDE SEQUENCE [LARGE SCALE GENOMIC DNA]</scope>
    <source>
        <strain evidence="4">HL-2020</strain>
        <tissue evidence="4">Leaf</tissue>
    </source>
</reference>